<dbReference type="Gene3D" id="3.40.50.1000">
    <property type="entry name" value="HAD superfamily/HAD-like"/>
    <property type="match status" value="1"/>
</dbReference>
<organism evidence="12 13">
    <name type="scientific">Sphingobium amiense</name>
    <dbReference type="NCBI Taxonomy" id="135719"/>
    <lineage>
        <taxon>Bacteria</taxon>
        <taxon>Pseudomonadati</taxon>
        <taxon>Pseudomonadota</taxon>
        <taxon>Alphaproteobacteria</taxon>
        <taxon>Sphingomonadales</taxon>
        <taxon>Sphingomonadaceae</taxon>
        <taxon>Sphingobium</taxon>
    </lineage>
</organism>
<evidence type="ECO:0000256" key="5">
    <source>
        <dbReference type="ARBA" id="ARBA00023277"/>
    </source>
</evidence>
<feature type="binding site" evidence="11">
    <location>
        <position position="129"/>
    </location>
    <ligand>
        <name>Mg(2+)</name>
        <dbReference type="ChEBI" id="CHEBI:18420"/>
    </ligand>
</feature>
<dbReference type="InterPro" id="IPR006549">
    <property type="entry name" value="HAD-SF_hydro_IIIA"/>
</dbReference>
<evidence type="ECO:0000256" key="11">
    <source>
        <dbReference type="PIRSR" id="PIRSR004682-4"/>
    </source>
</evidence>
<dbReference type="InterPro" id="IPR006543">
    <property type="entry name" value="Histidinol-phos"/>
</dbReference>
<dbReference type="GO" id="GO:0046872">
    <property type="term" value="F:metal ion binding"/>
    <property type="evidence" value="ECO:0007669"/>
    <property type="project" value="UniProtKB-KW"/>
</dbReference>
<evidence type="ECO:0000256" key="4">
    <source>
        <dbReference type="ARBA" id="ARBA00022801"/>
    </source>
</evidence>
<keyword evidence="3 11" id="KW-0479">Metal-binding</keyword>
<feature type="binding site" evidence="11">
    <location>
        <position position="128"/>
    </location>
    <ligand>
        <name>Mg(2+)</name>
        <dbReference type="ChEBI" id="CHEBI:18420"/>
    </ligand>
</feature>
<dbReference type="RefSeq" id="WP_066702240.1">
    <property type="nucleotide sequence ID" value="NZ_AP018664.1"/>
</dbReference>
<dbReference type="EMBL" id="AP018664">
    <property type="protein sequence ID" value="BBD97383.1"/>
    <property type="molecule type" value="Genomic_DNA"/>
</dbReference>
<name>A0A494VYA7_9SPHN</name>
<keyword evidence="5 7" id="KW-0119">Carbohydrate metabolism</keyword>
<evidence type="ECO:0000256" key="1">
    <source>
        <dbReference type="ARBA" id="ARBA00004496"/>
    </source>
</evidence>
<comment type="cofactor">
    <cofactor evidence="11">
        <name>Zn(2+)</name>
        <dbReference type="ChEBI" id="CHEBI:29105"/>
    </cofactor>
</comment>
<feature type="binding site" evidence="9">
    <location>
        <begin position="102"/>
        <end position="103"/>
    </location>
    <ligand>
        <name>substrate</name>
    </ligand>
</feature>
<dbReference type="InterPro" id="IPR004446">
    <property type="entry name" value="Heptose_bisP_phosphatase"/>
</dbReference>
<accession>A0A494VYA7</accession>
<evidence type="ECO:0000256" key="6">
    <source>
        <dbReference type="ARBA" id="ARBA00031828"/>
    </source>
</evidence>
<dbReference type="EC" id="3.1.3.-" evidence="7"/>
<dbReference type="PIRSF" id="PIRSF004682">
    <property type="entry name" value="GmhB"/>
    <property type="match status" value="1"/>
</dbReference>
<dbReference type="NCBIfam" id="TIGR01662">
    <property type="entry name" value="HAD-SF-IIIA"/>
    <property type="match status" value="1"/>
</dbReference>
<sequence>MPKKRAVFLDRDGTLIVERGYLSDPAGVELERLAAPSLARLQKAGWLLVLVTNQSGIARGYFSEQQAHRVNEAVATLLAAQGIMIDGVYICPHGPGDGCECRKPAPGLLLNASRDLNIDLVHSFMIGDKRSDLEAACGAGAKGMLVTTGYGETDRDWAAVSGYPVVETLADAADLILGLGRLR</sequence>
<feature type="binding site" evidence="9">
    <location>
        <position position="129"/>
    </location>
    <ligand>
        <name>substrate</name>
    </ligand>
</feature>
<reference evidence="12 13" key="1">
    <citation type="submission" date="2018-05" db="EMBL/GenBank/DDBJ databases">
        <title>Complete Genome Sequence of the Nonylphenol-Degrading Bacterium Sphingobium amiense DSM 16289T.</title>
        <authorList>
            <person name="Ootsuka M."/>
            <person name="Nishizawa T."/>
            <person name="Ohta H."/>
        </authorList>
    </citation>
    <scope>NUCLEOTIDE SEQUENCE [LARGE SCALE GENOMIC DNA]</scope>
    <source>
        <strain evidence="12 13">DSM 16289</strain>
    </source>
</reference>
<feature type="binding site" evidence="9">
    <location>
        <begin position="18"/>
        <end position="21"/>
    </location>
    <ligand>
        <name>substrate</name>
    </ligand>
</feature>
<evidence type="ECO:0000256" key="7">
    <source>
        <dbReference type="PIRNR" id="PIRNR004682"/>
    </source>
</evidence>
<evidence type="ECO:0000256" key="8">
    <source>
        <dbReference type="PIRSR" id="PIRSR004682-1"/>
    </source>
</evidence>
<dbReference type="Pfam" id="PF13242">
    <property type="entry name" value="Hydrolase_like"/>
    <property type="match status" value="1"/>
</dbReference>
<feature type="site" description="Stabilizes the phosphoryl group" evidence="10">
    <location>
        <position position="103"/>
    </location>
</feature>
<evidence type="ECO:0000313" key="12">
    <source>
        <dbReference type="EMBL" id="BBD97383.1"/>
    </source>
</evidence>
<feature type="binding site" evidence="11">
    <location>
        <position position="91"/>
    </location>
    <ligand>
        <name>Zn(2+)</name>
        <dbReference type="ChEBI" id="CHEBI:29105"/>
    </ligand>
</feature>
<comment type="subcellular location">
    <subcellularLocation>
        <location evidence="1 7">Cytoplasm</location>
    </subcellularLocation>
</comment>
<comment type="similarity">
    <text evidence="7">Belongs to the gmhB family.</text>
</comment>
<keyword evidence="11" id="KW-0862">Zinc</keyword>
<evidence type="ECO:0000256" key="2">
    <source>
        <dbReference type="ARBA" id="ARBA00022490"/>
    </source>
</evidence>
<keyword evidence="11" id="KW-0460">Magnesium</keyword>
<feature type="binding site" evidence="9">
    <location>
        <begin position="52"/>
        <end position="55"/>
    </location>
    <ligand>
        <name>substrate</name>
    </ligand>
</feature>
<dbReference type="PANTHER" id="PTHR42891:SF1">
    <property type="entry name" value="D-GLYCERO-BETA-D-MANNO-HEPTOSE-1,7-BISPHOSPHATE 7-PHOSPHATASE"/>
    <property type="match status" value="1"/>
</dbReference>
<feature type="binding site" evidence="11">
    <location>
        <position position="99"/>
    </location>
    <ligand>
        <name>Zn(2+)</name>
        <dbReference type="ChEBI" id="CHEBI:29105"/>
    </ligand>
</feature>
<keyword evidence="4 7" id="KW-0378">Hydrolase</keyword>
<feature type="active site" description="Nucleophile" evidence="8">
    <location>
        <position position="10"/>
    </location>
</feature>
<evidence type="ECO:0000313" key="13">
    <source>
        <dbReference type="Proteomes" id="UP000279959"/>
    </source>
</evidence>
<dbReference type="CDD" id="cd07503">
    <property type="entry name" value="HAD_HisB-N"/>
    <property type="match status" value="1"/>
</dbReference>
<evidence type="ECO:0000256" key="10">
    <source>
        <dbReference type="PIRSR" id="PIRSR004682-3"/>
    </source>
</evidence>
<proteinExistence type="inferred from homology"/>
<dbReference type="AlphaFoldDB" id="A0A494VYA7"/>
<dbReference type="PANTHER" id="PTHR42891">
    <property type="entry name" value="D-GLYCERO-BETA-D-MANNO-HEPTOSE-1,7-BISPHOSPHATE 7-PHOSPHATASE"/>
    <property type="match status" value="1"/>
</dbReference>
<gene>
    <name evidence="12" type="ORF">SAMIE_1008840</name>
</gene>
<comment type="cofactor">
    <cofactor evidence="11">
        <name>Mg(2+)</name>
        <dbReference type="ChEBI" id="CHEBI:18420"/>
    </cofactor>
</comment>
<dbReference type="KEGG" id="sami:SAMIE_1008840"/>
<keyword evidence="2 7" id="KW-0963">Cytoplasm</keyword>
<feature type="site" description="Stabilizes the phosphoryl group" evidence="10">
    <location>
        <position position="52"/>
    </location>
</feature>
<dbReference type="SUPFAM" id="SSF56784">
    <property type="entry name" value="HAD-like"/>
    <property type="match status" value="1"/>
</dbReference>
<dbReference type="GO" id="GO:0016791">
    <property type="term" value="F:phosphatase activity"/>
    <property type="evidence" value="ECO:0007669"/>
    <property type="project" value="InterPro"/>
</dbReference>
<dbReference type="GO" id="GO:0005737">
    <property type="term" value="C:cytoplasm"/>
    <property type="evidence" value="ECO:0007669"/>
    <property type="project" value="UniProtKB-SubCell"/>
</dbReference>
<protein>
    <recommendedName>
        <fullName evidence="6 7">D,D-heptose 1,7-bisphosphate phosphatase</fullName>
        <ecNumber evidence="7">3.1.3.-</ecNumber>
    </recommendedName>
</protein>
<feature type="binding site" evidence="9">
    <location>
        <begin position="10"/>
        <end position="12"/>
    </location>
    <ligand>
        <name>substrate</name>
    </ligand>
</feature>
<dbReference type="NCBIfam" id="TIGR01656">
    <property type="entry name" value="Histidinol-ppas"/>
    <property type="match status" value="1"/>
</dbReference>
<feature type="active site" description="Proton donor" evidence="8">
    <location>
        <position position="12"/>
    </location>
</feature>
<dbReference type="Proteomes" id="UP000279959">
    <property type="component" value="Chromosome"/>
</dbReference>
<feature type="binding site" evidence="11">
    <location>
        <position position="101"/>
    </location>
    <ligand>
        <name>Zn(2+)</name>
        <dbReference type="ChEBI" id="CHEBI:29105"/>
    </ligand>
</feature>
<feature type="binding site" evidence="11">
    <location>
        <position position="12"/>
    </location>
    <ligand>
        <name>Mg(2+)</name>
        <dbReference type="ChEBI" id="CHEBI:18420"/>
    </ligand>
</feature>
<dbReference type="GO" id="GO:0005975">
    <property type="term" value="P:carbohydrate metabolic process"/>
    <property type="evidence" value="ECO:0007669"/>
    <property type="project" value="InterPro"/>
</dbReference>
<keyword evidence="13" id="KW-1185">Reference proteome</keyword>
<dbReference type="InterPro" id="IPR023214">
    <property type="entry name" value="HAD_sf"/>
</dbReference>
<feature type="site" description="Contributes to substrate recognition" evidence="10">
    <location>
        <position position="102"/>
    </location>
</feature>
<feature type="binding site" evidence="11">
    <location>
        <position position="10"/>
    </location>
    <ligand>
        <name>Mg(2+)</name>
        <dbReference type="ChEBI" id="CHEBI:18420"/>
    </ligand>
</feature>
<evidence type="ECO:0000256" key="3">
    <source>
        <dbReference type="ARBA" id="ARBA00022723"/>
    </source>
</evidence>
<dbReference type="InterPro" id="IPR036412">
    <property type="entry name" value="HAD-like_sf"/>
</dbReference>
<feature type="binding site" evidence="11">
    <location>
        <position position="93"/>
    </location>
    <ligand>
        <name>Zn(2+)</name>
        <dbReference type="ChEBI" id="CHEBI:29105"/>
    </ligand>
</feature>
<evidence type="ECO:0000256" key="9">
    <source>
        <dbReference type="PIRSR" id="PIRSR004682-2"/>
    </source>
</evidence>